<evidence type="ECO:0000256" key="4">
    <source>
        <dbReference type="ARBA" id="ARBA00022989"/>
    </source>
</evidence>
<comment type="subcellular location">
    <subcellularLocation>
        <location evidence="1">Membrane</location>
        <topology evidence="1">Multi-pass membrane protein</topology>
    </subcellularLocation>
</comment>
<dbReference type="STRING" id="1392540.P256_01234"/>
<proteinExistence type="inferred from homology"/>
<dbReference type="RefSeq" id="WP_023272811.1">
    <property type="nucleotide sequence ID" value="NZ_KI530712.1"/>
</dbReference>
<evidence type="ECO:0000313" key="9">
    <source>
        <dbReference type="Proteomes" id="UP000023785"/>
    </source>
</evidence>
<feature type="transmembrane region" description="Helical" evidence="6">
    <location>
        <begin position="94"/>
        <end position="116"/>
    </location>
</feature>
<keyword evidence="5 6" id="KW-0472">Membrane</keyword>
<dbReference type="InterPro" id="IPR007267">
    <property type="entry name" value="GtrA_DPMS_TM"/>
</dbReference>
<evidence type="ECO:0000256" key="6">
    <source>
        <dbReference type="SAM" id="Phobius"/>
    </source>
</evidence>
<organism evidence="8 9">
    <name type="scientific">Acinetobacter nectaris CIP 110549</name>
    <dbReference type="NCBI Taxonomy" id="1392540"/>
    <lineage>
        <taxon>Bacteria</taxon>
        <taxon>Pseudomonadati</taxon>
        <taxon>Pseudomonadota</taxon>
        <taxon>Gammaproteobacteria</taxon>
        <taxon>Moraxellales</taxon>
        <taxon>Moraxellaceae</taxon>
        <taxon>Acinetobacter</taxon>
    </lineage>
</organism>
<dbReference type="eggNOG" id="COG2246">
    <property type="taxonomic scope" value="Bacteria"/>
</dbReference>
<evidence type="ECO:0000256" key="2">
    <source>
        <dbReference type="ARBA" id="ARBA00009399"/>
    </source>
</evidence>
<accession>V2UZT5</accession>
<evidence type="ECO:0000256" key="1">
    <source>
        <dbReference type="ARBA" id="ARBA00004141"/>
    </source>
</evidence>
<dbReference type="GO" id="GO:0005886">
    <property type="term" value="C:plasma membrane"/>
    <property type="evidence" value="ECO:0007669"/>
    <property type="project" value="TreeGrafter"/>
</dbReference>
<sequence>MFEFIRFCCIGLCAAATHYAIALTLYQHYNKPLSLSNLIAFCIALWVSYFGHKLFTFRTASEHTSHTFLKFVIVASLGFLFNEGFLLLSHKFFATLPIQILIATAIIFTAVLTFFLNKFFTFKTME</sequence>
<evidence type="ECO:0000256" key="5">
    <source>
        <dbReference type="ARBA" id="ARBA00023136"/>
    </source>
</evidence>
<dbReference type="HOGENOM" id="CLU_083873_6_4_6"/>
<evidence type="ECO:0000256" key="3">
    <source>
        <dbReference type="ARBA" id="ARBA00022692"/>
    </source>
</evidence>
<dbReference type="OrthoDB" id="8562382at2"/>
<gene>
    <name evidence="8" type="ORF">P256_01234</name>
</gene>
<feature type="domain" description="GtrA/DPMS transmembrane" evidence="7">
    <location>
        <begin position="6"/>
        <end position="122"/>
    </location>
</feature>
<dbReference type="Pfam" id="PF04138">
    <property type="entry name" value="GtrA_DPMS_TM"/>
    <property type="match status" value="1"/>
</dbReference>
<keyword evidence="3 6" id="KW-0812">Transmembrane</keyword>
<keyword evidence="9" id="KW-1185">Reference proteome</keyword>
<dbReference type="Proteomes" id="UP000023785">
    <property type="component" value="Unassembled WGS sequence"/>
</dbReference>
<dbReference type="GO" id="GO:0000271">
    <property type="term" value="P:polysaccharide biosynthetic process"/>
    <property type="evidence" value="ECO:0007669"/>
    <property type="project" value="InterPro"/>
</dbReference>
<evidence type="ECO:0000313" key="8">
    <source>
        <dbReference type="EMBL" id="ESK40779.1"/>
    </source>
</evidence>
<dbReference type="AlphaFoldDB" id="V2UZT5"/>
<comment type="similarity">
    <text evidence="2">Belongs to the GtrA family.</text>
</comment>
<feature type="transmembrane region" description="Helical" evidence="6">
    <location>
        <begin position="68"/>
        <end position="88"/>
    </location>
</feature>
<dbReference type="PANTHER" id="PTHR38459">
    <property type="entry name" value="PROPHAGE BACTOPRENOL-LINKED GLUCOSE TRANSLOCASE HOMOLOG"/>
    <property type="match status" value="1"/>
</dbReference>
<comment type="caution">
    <text evidence="8">The sequence shown here is derived from an EMBL/GenBank/DDBJ whole genome shotgun (WGS) entry which is preliminary data.</text>
</comment>
<feature type="transmembrane region" description="Helical" evidence="6">
    <location>
        <begin position="38"/>
        <end position="56"/>
    </location>
</feature>
<reference evidence="8 9" key="1">
    <citation type="submission" date="2013-10" db="EMBL/GenBank/DDBJ databases">
        <title>The Genome Sequence of Acinetobacter nectaris CIP 110549.</title>
        <authorList>
            <consortium name="The Broad Institute Genomics Platform"/>
            <consortium name="The Broad Institute Genome Sequencing Center for Infectious Disease"/>
            <person name="Cerqueira G."/>
            <person name="Feldgarden M."/>
            <person name="Courvalin P."/>
            <person name="Grillot-Courvalin C."/>
            <person name="Clermont D."/>
            <person name="Rocha E."/>
            <person name="Yoon E.-J."/>
            <person name="Nemec A."/>
            <person name="Young S.K."/>
            <person name="Zeng Q."/>
            <person name="Gargeya S."/>
            <person name="Fitzgerald M."/>
            <person name="Abouelleil A."/>
            <person name="Alvarado L."/>
            <person name="Berlin A.M."/>
            <person name="Chapman S.B."/>
            <person name="Gainer-Dewar J."/>
            <person name="Goldberg J."/>
            <person name="Gnerre S."/>
            <person name="Griggs A."/>
            <person name="Gujja S."/>
            <person name="Hansen M."/>
            <person name="Howarth C."/>
            <person name="Imamovic A."/>
            <person name="Ireland A."/>
            <person name="Larimer J."/>
            <person name="McCowan C."/>
            <person name="Murphy C."/>
            <person name="Pearson M."/>
            <person name="Poon T.W."/>
            <person name="Priest M."/>
            <person name="Roberts A."/>
            <person name="Saif S."/>
            <person name="Shea T."/>
            <person name="Sykes S."/>
            <person name="Wortman J."/>
            <person name="Nusbaum C."/>
            <person name="Birren B."/>
        </authorList>
    </citation>
    <scope>NUCLEOTIDE SEQUENCE [LARGE SCALE GENOMIC DNA]</scope>
    <source>
        <strain evidence="8 9">CIP 110549</strain>
    </source>
</reference>
<protein>
    <recommendedName>
        <fullName evidence="7">GtrA/DPMS transmembrane domain-containing protein</fullName>
    </recommendedName>
</protein>
<dbReference type="InterPro" id="IPR051401">
    <property type="entry name" value="GtrA_CellWall_Glycosyl"/>
</dbReference>
<name>V2UZT5_9GAMM</name>
<dbReference type="PANTHER" id="PTHR38459:SF1">
    <property type="entry name" value="PROPHAGE BACTOPRENOL-LINKED GLUCOSE TRANSLOCASE HOMOLOG"/>
    <property type="match status" value="1"/>
</dbReference>
<evidence type="ECO:0000259" key="7">
    <source>
        <dbReference type="Pfam" id="PF04138"/>
    </source>
</evidence>
<keyword evidence="4 6" id="KW-1133">Transmembrane helix</keyword>
<dbReference type="EMBL" id="AYER01000003">
    <property type="protein sequence ID" value="ESK40779.1"/>
    <property type="molecule type" value="Genomic_DNA"/>
</dbReference>